<organism evidence="2 3">
    <name type="scientific">Parapontixanthobacter aurantiacus</name>
    <dbReference type="NCBI Taxonomy" id="1463599"/>
    <lineage>
        <taxon>Bacteria</taxon>
        <taxon>Pseudomonadati</taxon>
        <taxon>Pseudomonadota</taxon>
        <taxon>Alphaproteobacteria</taxon>
        <taxon>Sphingomonadales</taxon>
        <taxon>Erythrobacteraceae</taxon>
        <taxon>Parapontixanthobacter</taxon>
    </lineage>
</organism>
<dbReference type="AlphaFoldDB" id="A0A844ZGI0"/>
<keyword evidence="1" id="KW-0732">Signal</keyword>
<proteinExistence type="predicted"/>
<dbReference type="Pfam" id="PF11288">
    <property type="entry name" value="DUF3089"/>
    <property type="match status" value="1"/>
</dbReference>
<keyword evidence="3" id="KW-1185">Reference proteome</keyword>
<dbReference type="EMBL" id="WTYW01000003">
    <property type="protein sequence ID" value="MXO86654.1"/>
    <property type="molecule type" value="Genomic_DNA"/>
</dbReference>
<dbReference type="InterPro" id="IPR021440">
    <property type="entry name" value="DUF3089"/>
</dbReference>
<protein>
    <submittedName>
        <fullName evidence="2">DUF3089 domain-containing protein</fullName>
    </submittedName>
</protein>
<gene>
    <name evidence="2" type="ORF">GRI38_11520</name>
</gene>
<evidence type="ECO:0000256" key="1">
    <source>
        <dbReference type="SAM" id="SignalP"/>
    </source>
</evidence>
<dbReference type="SUPFAM" id="SSF53474">
    <property type="entry name" value="alpha/beta-Hydrolases"/>
    <property type="match status" value="1"/>
</dbReference>
<dbReference type="InterPro" id="IPR029058">
    <property type="entry name" value="AB_hydrolase_fold"/>
</dbReference>
<reference evidence="2 3" key="1">
    <citation type="submission" date="2019-12" db="EMBL/GenBank/DDBJ databases">
        <title>Genomic-based taxomic classification of the family Erythrobacteraceae.</title>
        <authorList>
            <person name="Xu L."/>
        </authorList>
    </citation>
    <scope>NUCLEOTIDE SEQUENCE [LARGE SCALE GENOMIC DNA]</scope>
    <source>
        <strain evidence="2 3">MCCC 1A09962</strain>
    </source>
</reference>
<dbReference type="RefSeq" id="WP_160683996.1">
    <property type="nucleotide sequence ID" value="NZ_WTYW01000003.1"/>
</dbReference>
<feature type="chain" id="PRO_5032399103" evidence="1">
    <location>
        <begin position="21"/>
        <end position="389"/>
    </location>
</feature>
<evidence type="ECO:0000313" key="3">
    <source>
        <dbReference type="Proteomes" id="UP000433104"/>
    </source>
</evidence>
<evidence type="ECO:0000313" key="2">
    <source>
        <dbReference type="EMBL" id="MXO86654.1"/>
    </source>
</evidence>
<name>A0A844ZGI0_9SPHN</name>
<accession>A0A844ZGI0</accession>
<dbReference type="OrthoDB" id="9794645at2"/>
<comment type="caution">
    <text evidence="2">The sequence shown here is derived from an EMBL/GenBank/DDBJ whole genome shotgun (WGS) entry which is preliminary data.</text>
</comment>
<dbReference type="Proteomes" id="UP000433104">
    <property type="component" value="Unassembled WGS sequence"/>
</dbReference>
<feature type="signal peptide" evidence="1">
    <location>
        <begin position="1"/>
        <end position="20"/>
    </location>
</feature>
<sequence>MKYALASMLMTAGLAMSAHAQQPSAAPAVPVDYANNANWLCLPDRFDACASDQSVTVIEADGASRVEPLVPDADPAFDCFYVYPTVSLDPTPNSDMIAGAEEMSVAHAQAARFRQHCKVYAPLYRQVTLAALRDVMAGKPLTADGAMAYGDVKAAWEHYLANDNEGPGVVLIGHSQGSRMLGQLLNEMTDPAQRDLIISAMPIGYNVERSADGTRGDYPWMPACTSADQAGCVIGYVTFREEMPPPAQTRFGRATGEGMNVLCVNPAALLGHAESANAILAANGISSSSNPQADWVEGEPQPTTNFVSVPGLVGTRCVNENGASYLAMNVNADPADPRTDTIAGDVIVAGQRLPDWGLHLIDMPVVMGDLVALTERQYAAWAEGRSARE</sequence>